<accession>A0A392TZ25</accession>
<organism evidence="1 2">
    <name type="scientific">Trifolium medium</name>
    <dbReference type="NCBI Taxonomy" id="97028"/>
    <lineage>
        <taxon>Eukaryota</taxon>
        <taxon>Viridiplantae</taxon>
        <taxon>Streptophyta</taxon>
        <taxon>Embryophyta</taxon>
        <taxon>Tracheophyta</taxon>
        <taxon>Spermatophyta</taxon>
        <taxon>Magnoliopsida</taxon>
        <taxon>eudicotyledons</taxon>
        <taxon>Gunneridae</taxon>
        <taxon>Pentapetalae</taxon>
        <taxon>rosids</taxon>
        <taxon>fabids</taxon>
        <taxon>Fabales</taxon>
        <taxon>Fabaceae</taxon>
        <taxon>Papilionoideae</taxon>
        <taxon>50 kb inversion clade</taxon>
        <taxon>NPAAA clade</taxon>
        <taxon>Hologalegina</taxon>
        <taxon>IRL clade</taxon>
        <taxon>Trifolieae</taxon>
        <taxon>Trifolium</taxon>
    </lineage>
</organism>
<feature type="non-terminal residue" evidence="1">
    <location>
        <position position="68"/>
    </location>
</feature>
<evidence type="ECO:0000313" key="2">
    <source>
        <dbReference type="Proteomes" id="UP000265520"/>
    </source>
</evidence>
<protein>
    <submittedName>
        <fullName evidence="1">Disease resistance protein RPM1-like</fullName>
    </submittedName>
</protein>
<keyword evidence="2" id="KW-1185">Reference proteome</keyword>
<evidence type="ECO:0000313" key="1">
    <source>
        <dbReference type="EMBL" id="MCI66138.1"/>
    </source>
</evidence>
<reference evidence="1 2" key="1">
    <citation type="journal article" date="2018" name="Front. Plant Sci.">
        <title>Red Clover (Trifolium pratense) and Zigzag Clover (T. medium) - A Picture of Genomic Similarities and Differences.</title>
        <authorList>
            <person name="Dluhosova J."/>
            <person name="Istvanek J."/>
            <person name="Nedelnik J."/>
            <person name="Repkova J."/>
        </authorList>
    </citation>
    <scope>NUCLEOTIDE SEQUENCE [LARGE SCALE GENOMIC DNA]</scope>
    <source>
        <strain evidence="2">cv. 10/8</strain>
        <tissue evidence="1">Leaf</tissue>
    </source>
</reference>
<dbReference type="EMBL" id="LXQA010689417">
    <property type="protein sequence ID" value="MCI66138.1"/>
    <property type="molecule type" value="Genomic_DNA"/>
</dbReference>
<name>A0A392TZ25_9FABA</name>
<sequence length="68" mass="7679">MSNLKSIIIEQGALNSLKELTFMIIPNLKTAPFGIDYLGNLEVLNTRFMPTEFEKSIVPLAKLVKQKK</sequence>
<comment type="caution">
    <text evidence="1">The sequence shown here is derived from an EMBL/GenBank/DDBJ whole genome shotgun (WGS) entry which is preliminary data.</text>
</comment>
<dbReference type="Proteomes" id="UP000265520">
    <property type="component" value="Unassembled WGS sequence"/>
</dbReference>
<proteinExistence type="predicted"/>
<dbReference type="AlphaFoldDB" id="A0A392TZ25"/>